<dbReference type="InterPro" id="IPR016454">
    <property type="entry name" value="Cysteine_dSase"/>
</dbReference>
<evidence type="ECO:0000256" key="9">
    <source>
        <dbReference type="ARBA" id="ARBA00023014"/>
    </source>
</evidence>
<feature type="domain" description="Aminotransferase class V" evidence="12">
    <location>
        <begin position="10"/>
        <end position="368"/>
    </location>
</feature>
<dbReference type="FunFam" id="3.40.640.10:FF:000084">
    <property type="entry name" value="IscS-like cysteine desulfurase"/>
    <property type="match status" value="1"/>
</dbReference>
<dbReference type="Gene3D" id="3.40.640.10">
    <property type="entry name" value="Type I PLP-dependent aspartate aminotransferase-like (Major domain)"/>
    <property type="match status" value="1"/>
</dbReference>
<dbReference type="PANTHER" id="PTHR11601">
    <property type="entry name" value="CYSTEINE DESULFURYLASE FAMILY MEMBER"/>
    <property type="match status" value="1"/>
</dbReference>
<dbReference type="InterPro" id="IPR015421">
    <property type="entry name" value="PyrdxlP-dep_Trfase_major"/>
</dbReference>
<comment type="similarity">
    <text evidence="3">Belongs to the class-V pyridoxal-phosphate-dependent aminotransferase family. NifS/IscS subfamily.</text>
</comment>
<organism evidence="13 14">
    <name type="scientific">Nitrolancea hollandica Lb</name>
    <dbReference type="NCBI Taxonomy" id="1129897"/>
    <lineage>
        <taxon>Bacteria</taxon>
        <taxon>Pseudomonadati</taxon>
        <taxon>Thermomicrobiota</taxon>
        <taxon>Thermomicrobia</taxon>
        <taxon>Sphaerobacterales</taxon>
        <taxon>Sphaerobacterineae</taxon>
        <taxon>Sphaerobacteraceae</taxon>
        <taxon>Nitrolancea</taxon>
    </lineage>
</organism>
<dbReference type="SUPFAM" id="SSF53383">
    <property type="entry name" value="PLP-dependent transferases"/>
    <property type="match status" value="1"/>
</dbReference>
<evidence type="ECO:0000256" key="11">
    <source>
        <dbReference type="RuleBase" id="RU004504"/>
    </source>
</evidence>
<gene>
    <name evidence="13" type="primary">iscS</name>
    <name evidence="13" type="ORF">NITHO_4670013</name>
</gene>
<dbReference type="InterPro" id="IPR015424">
    <property type="entry name" value="PyrdxlP-dep_Trfase"/>
</dbReference>
<sequence length="388" mass="40880">MTAADQTLPVYLDYNATTPIAPSVRAGMLPFIEQYFGNPSSDHRYGHEAARAVNRAREQVAALLNCSADEIVFTSGGSESDNWALLGRIWAAGVARPHVITTEIEHPAILNTCRFLECQGVDVTYLPVDGTGRVDPSAVRDALRPDTVVISIMHANNEVGTIQPLSEIAAICREAEIPFHSDAAQSVGKIRTDVEELGVDLLTLAGHKLYAPKGIGALYIRRGTPIEPLIHGAGHEAGRRAGTENVASIVGLGAAAELASRTLEDEGLRQSRLRDRLFELLAGQVAGTTLNGHPIERLPNTLNIRFTDLDGNALLTATPAVAAATGSACHAGHSEPSAVLLAMGIPAGEATGSVRLTLGRPTTGAEIEIAAAALAASALQLREGRLDR</sequence>
<dbReference type="InterPro" id="IPR020578">
    <property type="entry name" value="Aminotrans_V_PyrdxlP_BS"/>
</dbReference>
<evidence type="ECO:0000256" key="6">
    <source>
        <dbReference type="ARBA" id="ARBA00022723"/>
    </source>
</evidence>
<accession>I4EKL4</accession>
<dbReference type="Gene3D" id="3.90.1150.10">
    <property type="entry name" value="Aspartate Aminotransferase, domain 1"/>
    <property type="match status" value="1"/>
</dbReference>
<evidence type="ECO:0000256" key="5">
    <source>
        <dbReference type="ARBA" id="ARBA00022679"/>
    </source>
</evidence>
<evidence type="ECO:0000256" key="3">
    <source>
        <dbReference type="ARBA" id="ARBA00006490"/>
    </source>
</evidence>
<proteinExistence type="inferred from homology"/>
<dbReference type="EMBL" id="CAGS01000409">
    <property type="protein sequence ID" value="CCF85226.1"/>
    <property type="molecule type" value="Genomic_DNA"/>
</dbReference>
<dbReference type="Pfam" id="PF00266">
    <property type="entry name" value="Aminotran_5"/>
    <property type="match status" value="1"/>
</dbReference>
<dbReference type="PROSITE" id="PS00595">
    <property type="entry name" value="AA_TRANSFER_CLASS_5"/>
    <property type="match status" value="1"/>
</dbReference>
<dbReference type="PANTHER" id="PTHR11601:SF34">
    <property type="entry name" value="CYSTEINE DESULFURASE"/>
    <property type="match status" value="1"/>
</dbReference>
<reference evidence="13 14" key="1">
    <citation type="journal article" date="2012" name="ISME J.">
        <title>Nitrification expanded: discovery, physiology and genomics of a nitrite-oxidizing bacterium from the phylum Chloroflexi.</title>
        <authorList>
            <person name="Sorokin D.Y."/>
            <person name="Lucker S."/>
            <person name="Vejmelkova D."/>
            <person name="Kostrikina N.A."/>
            <person name="Kleerebezem R."/>
            <person name="Rijpstra W.I."/>
            <person name="Damste J.S."/>
            <person name="Le Paslier D."/>
            <person name="Muyzer G."/>
            <person name="Wagner M."/>
            <person name="van Loosdrecht M.C."/>
            <person name="Daims H."/>
        </authorList>
    </citation>
    <scope>NUCLEOTIDE SEQUENCE [LARGE SCALE GENOMIC DNA]</scope>
    <source>
        <strain evidence="14">none</strain>
    </source>
</reference>
<keyword evidence="8" id="KW-0408">Iron</keyword>
<keyword evidence="9" id="KW-0411">Iron-sulfur</keyword>
<evidence type="ECO:0000313" key="13">
    <source>
        <dbReference type="EMBL" id="CCF85226.1"/>
    </source>
</evidence>
<dbReference type="AlphaFoldDB" id="I4EKL4"/>
<dbReference type="EC" id="2.8.1.7" evidence="4"/>
<dbReference type="Proteomes" id="UP000004221">
    <property type="component" value="Unassembled WGS sequence"/>
</dbReference>
<evidence type="ECO:0000313" key="14">
    <source>
        <dbReference type="Proteomes" id="UP000004221"/>
    </source>
</evidence>
<keyword evidence="6" id="KW-0479">Metal-binding</keyword>
<dbReference type="GO" id="GO:0031071">
    <property type="term" value="F:cysteine desulfurase activity"/>
    <property type="evidence" value="ECO:0007669"/>
    <property type="project" value="UniProtKB-EC"/>
</dbReference>
<evidence type="ECO:0000256" key="7">
    <source>
        <dbReference type="ARBA" id="ARBA00022898"/>
    </source>
</evidence>
<comment type="caution">
    <text evidence="13">The sequence shown here is derived from an EMBL/GenBank/DDBJ whole genome shotgun (WGS) entry which is preliminary data.</text>
</comment>
<comment type="catalytic activity">
    <reaction evidence="10">
        <text>(sulfur carrier)-H + L-cysteine = (sulfur carrier)-SH + L-alanine</text>
        <dbReference type="Rhea" id="RHEA:43892"/>
        <dbReference type="Rhea" id="RHEA-COMP:14737"/>
        <dbReference type="Rhea" id="RHEA-COMP:14739"/>
        <dbReference type="ChEBI" id="CHEBI:29917"/>
        <dbReference type="ChEBI" id="CHEBI:35235"/>
        <dbReference type="ChEBI" id="CHEBI:57972"/>
        <dbReference type="ChEBI" id="CHEBI:64428"/>
        <dbReference type="EC" id="2.8.1.7"/>
    </reaction>
</comment>
<dbReference type="GO" id="GO:0046872">
    <property type="term" value="F:metal ion binding"/>
    <property type="evidence" value="ECO:0007669"/>
    <property type="project" value="UniProtKB-KW"/>
</dbReference>
<name>I4EKL4_9BACT</name>
<evidence type="ECO:0000256" key="10">
    <source>
        <dbReference type="ARBA" id="ARBA00050776"/>
    </source>
</evidence>
<protein>
    <recommendedName>
        <fullName evidence="4">cysteine desulfurase</fullName>
        <ecNumber evidence="4">2.8.1.7</ecNumber>
    </recommendedName>
</protein>
<comment type="function">
    <text evidence="2">Catalyzes the removal of elemental sulfur atoms from cysteine to produce alanine. Seems to participate in the biosynthesis of the nitrogenase metalloclusters by providing the inorganic sulfur required for the Fe-S core formation.</text>
</comment>
<dbReference type="InterPro" id="IPR015422">
    <property type="entry name" value="PyrdxlP-dep_Trfase_small"/>
</dbReference>
<dbReference type="OrthoDB" id="9808002at2"/>
<evidence type="ECO:0000256" key="4">
    <source>
        <dbReference type="ARBA" id="ARBA00012239"/>
    </source>
</evidence>
<evidence type="ECO:0000259" key="12">
    <source>
        <dbReference type="Pfam" id="PF00266"/>
    </source>
</evidence>
<evidence type="ECO:0000256" key="2">
    <source>
        <dbReference type="ARBA" id="ARBA00003120"/>
    </source>
</evidence>
<keyword evidence="14" id="KW-1185">Reference proteome</keyword>
<dbReference type="InterPro" id="IPR000192">
    <property type="entry name" value="Aminotrans_V_dom"/>
</dbReference>
<dbReference type="GO" id="GO:0051536">
    <property type="term" value="F:iron-sulfur cluster binding"/>
    <property type="evidence" value="ECO:0007669"/>
    <property type="project" value="UniProtKB-KW"/>
</dbReference>
<dbReference type="PIRSF" id="PIRSF005572">
    <property type="entry name" value="NifS"/>
    <property type="match status" value="1"/>
</dbReference>
<keyword evidence="7" id="KW-0663">Pyridoxal phosphate</keyword>
<dbReference type="Gene3D" id="1.10.260.50">
    <property type="match status" value="1"/>
</dbReference>
<keyword evidence="5 13" id="KW-0808">Transferase</keyword>
<evidence type="ECO:0000256" key="1">
    <source>
        <dbReference type="ARBA" id="ARBA00001933"/>
    </source>
</evidence>
<dbReference type="RefSeq" id="WP_008479980.1">
    <property type="nucleotide sequence ID" value="NZ_CAGS01000409.1"/>
</dbReference>
<comment type="cofactor">
    <cofactor evidence="1 11">
        <name>pyridoxal 5'-phosphate</name>
        <dbReference type="ChEBI" id="CHEBI:597326"/>
    </cofactor>
</comment>
<evidence type="ECO:0000256" key="8">
    <source>
        <dbReference type="ARBA" id="ARBA00023004"/>
    </source>
</evidence>